<keyword evidence="2" id="KW-0808">Transferase</keyword>
<dbReference type="PROSITE" id="PS51186">
    <property type="entry name" value="GNAT"/>
    <property type="match status" value="1"/>
</dbReference>
<dbReference type="SUPFAM" id="SSF55729">
    <property type="entry name" value="Acyl-CoA N-acyltransferases (Nat)"/>
    <property type="match status" value="1"/>
</dbReference>
<dbReference type="Gene3D" id="3.40.630.30">
    <property type="match status" value="1"/>
</dbReference>
<dbReference type="InterPro" id="IPR016181">
    <property type="entry name" value="Acyl_CoA_acyltransferase"/>
</dbReference>
<evidence type="ECO:0000313" key="3">
    <source>
        <dbReference type="Proteomes" id="UP000293142"/>
    </source>
</evidence>
<name>A0A4Q9DN29_9BACL</name>
<organism evidence="2 3">
    <name type="scientific">Paenibacillus thalictri</name>
    <dbReference type="NCBI Taxonomy" id="2527873"/>
    <lineage>
        <taxon>Bacteria</taxon>
        <taxon>Bacillati</taxon>
        <taxon>Bacillota</taxon>
        <taxon>Bacilli</taxon>
        <taxon>Bacillales</taxon>
        <taxon>Paenibacillaceae</taxon>
        <taxon>Paenibacillus</taxon>
    </lineage>
</organism>
<dbReference type="CDD" id="cd04301">
    <property type="entry name" value="NAT_SF"/>
    <property type="match status" value="1"/>
</dbReference>
<keyword evidence="3" id="KW-1185">Reference proteome</keyword>
<gene>
    <name evidence="2" type="ORF">EYB31_22085</name>
</gene>
<reference evidence="2 3" key="1">
    <citation type="submission" date="2019-02" db="EMBL/GenBank/DDBJ databases">
        <title>Paenibacillus sp. nov., isolated from surface-sterilized tissue of Thalictrum simplex L.</title>
        <authorList>
            <person name="Tuo L."/>
        </authorList>
    </citation>
    <scope>NUCLEOTIDE SEQUENCE [LARGE SCALE GENOMIC DNA]</scope>
    <source>
        <strain evidence="2 3">N2SHLJ1</strain>
    </source>
</reference>
<dbReference type="Proteomes" id="UP000293142">
    <property type="component" value="Unassembled WGS sequence"/>
</dbReference>
<dbReference type="EMBL" id="SIRE01000016">
    <property type="protein sequence ID" value="TBL75687.1"/>
    <property type="molecule type" value="Genomic_DNA"/>
</dbReference>
<dbReference type="OrthoDB" id="2350893at2"/>
<evidence type="ECO:0000259" key="1">
    <source>
        <dbReference type="PROSITE" id="PS51186"/>
    </source>
</evidence>
<dbReference type="InterPro" id="IPR000182">
    <property type="entry name" value="GNAT_dom"/>
</dbReference>
<evidence type="ECO:0000313" key="2">
    <source>
        <dbReference type="EMBL" id="TBL75687.1"/>
    </source>
</evidence>
<comment type="caution">
    <text evidence="2">The sequence shown here is derived from an EMBL/GenBank/DDBJ whole genome shotgun (WGS) entry which is preliminary data.</text>
</comment>
<sequence>MRGEILSRLLAEEIEYSEIQYMTDRMNAIKERPGNPMGVDMRMFGGAAAFRSTSMPWPQFNTVKGISENELPLLDEMIAFYKDNGCRPQFEVTPAKASAALFRSLAERGLMQTGFHASLYGRPEHAVEMGEAGGKRGDASTAAVRHSAAESLCGASAAVTGPLDDSPVAAGIAVRGLSADELELYAEIHCLGTGLPISGKGHVADNNVVLYGRPGWKFYLAAVDGEPAGVGVMYRSGGLASFTFAAVLPQFRNRGVHAALLHARALEAARHNCFWIVSQAAYVSASFRNMQRVGMLLGYTRATWTSGSERS</sequence>
<dbReference type="AlphaFoldDB" id="A0A4Q9DN29"/>
<proteinExistence type="predicted"/>
<accession>A0A4Q9DN29</accession>
<feature type="domain" description="N-acetyltransferase" evidence="1">
    <location>
        <begin position="172"/>
        <end position="311"/>
    </location>
</feature>
<dbReference type="RefSeq" id="WP_131015598.1">
    <property type="nucleotide sequence ID" value="NZ_SIRE01000016.1"/>
</dbReference>
<dbReference type="GO" id="GO:0016747">
    <property type="term" value="F:acyltransferase activity, transferring groups other than amino-acyl groups"/>
    <property type="evidence" value="ECO:0007669"/>
    <property type="project" value="InterPro"/>
</dbReference>
<protein>
    <submittedName>
        <fullName evidence="2">N-acetyltransferase</fullName>
    </submittedName>
</protein>